<dbReference type="RefSeq" id="WP_166690804.1">
    <property type="nucleotide sequence ID" value="NZ_WAEL01000001.1"/>
</dbReference>
<protein>
    <submittedName>
        <fullName evidence="4">GNAT family N-acetyltransferase</fullName>
    </submittedName>
</protein>
<keyword evidence="1" id="KW-0808">Transferase</keyword>
<dbReference type="EMBL" id="WAEL01000001">
    <property type="protein sequence ID" value="NID09051.1"/>
    <property type="molecule type" value="Genomic_DNA"/>
</dbReference>
<dbReference type="Proteomes" id="UP000606008">
    <property type="component" value="Unassembled WGS sequence"/>
</dbReference>
<proteinExistence type="predicted"/>
<organism evidence="4 5">
    <name type="scientific">Fibrivirga algicola</name>
    <dbReference type="NCBI Taxonomy" id="2950420"/>
    <lineage>
        <taxon>Bacteria</taxon>
        <taxon>Pseudomonadati</taxon>
        <taxon>Bacteroidota</taxon>
        <taxon>Cytophagia</taxon>
        <taxon>Cytophagales</taxon>
        <taxon>Spirosomataceae</taxon>
        <taxon>Fibrivirga</taxon>
    </lineage>
</organism>
<dbReference type="Pfam" id="PF00583">
    <property type="entry name" value="Acetyltransf_1"/>
    <property type="match status" value="1"/>
</dbReference>
<dbReference type="InterPro" id="IPR050832">
    <property type="entry name" value="Bact_Acetyltransf"/>
</dbReference>
<accession>A0ABX0QCS3</accession>
<evidence type="ECO:0000313" key="5">
    <source>
        <dbReference type="Proteomes" id="UP000606008"/>
    </source>
</evidence>
<dbReference type="InterPro" id="IPR016181">
    <property type="entry name" value="Acyl_CoA_acyltransferase"/>
</dbReference>
<dbReference type="Gene3D" id="3.40.630.30">
    <property type="match status" value="1"/>
</dbReference>
<reference evidence="4" key="1">
    <citation type="submission" date="2024-05" db="EMBL/GenBank/DDBJ databases">
        <authorList>
            <person name="Jung D.-H."/>
        </authorList>
    </citation>
    <scope>NUCLEOTIDE SEQUENCE</scope>
    <source>
        <strain evidence="4">JA-25</strain>
    </source>
</reference>
<keyword evidence="5" id="KW-1185">Reference proteome</keyword>
<sequence>MIIRQATTADLDTLVALAQRTIYDAFSPDKYPGNPVQAYIDEAVTAPVYAREFTDRRATFWLAETAEGEAIGFLKLRRHAPPRRLPIRNALEIVRIYLLDGHIGQGYGRQLVQHSIEYARMQGCAAVWLGVWEHNAPALVFYEKMGFTKFGWHAFLFGGERQRDFWLWKSVH</sequence>
<dbReference type="InterPro" id="IPR000182">
    <property type="entry name" value="GNAT_dom"/>
</dbReference>
<dbReference type="PANTHER" id="PTHR43877">
    <property type="entry name" value="AMINOALKYLPHOSPHONATE N-ACETYLTRANSFERASE-RELATED-RELATED"/>
    <property type="match status" value="1"/>
</dbReference>
<evidence type="ECO:0000259" key="3">
    <source>
        <dbReference type="PROSITE" id="PS51186"/>
    </source>
</evidence>
<evidence type="ECO:0000256" key="1">
    <source>
        <dbReference type="ARBA" id="ARBA00022679"/>
    </source>
</evidence>
<feature type="domain" description="N-acetyltransferase" evidence="3">
    <location>
        <begin position="1"/>
        <end position="172"/>
    </location>
</feature>
<dbReference type="CDD" id="cd04301">
    <property type="entry name" value="NAT_SF"/>
    <property type="match status" value="1"/>
</dbReference>
<comment type="caution">
    <text evidence="4">The sequence shown here is derived from an EMBL/GenBank/DDBJ whole genome shotgun (WGS) entry which is preliminary data.</text>
</comment>
<dbReference type="PROSITE" id="PS51186">
    <property type="entry name" value="GNAT"/>
    <property type="match status" value="1"/>
</dbReference>
<keyword evidence="2" id="KW-0012">Acyltransferase</keyword>
<evidence type="ECO:0000256" key="2">
    <source>
        <dbReference type="ARBA" id="ARBA00023315"/>
    </source>
</evidence>
<gene>
    <name evidence="4" type="ORF">F7231_02610</name>
</gene>
<dbReference type="SUPFAM" id="SSF55729">
    <property type="entry name" value="Acyl-CoA N-acyltransferases (Nat)"/>
    <property type="match status" value="1"/>
</dbReference>
<name>A0ABX0QCS3_9BACT</name>
<evidence type="ECO:0000313" key="4">
    <source>
        <dbReference type="EMBL" id="NID09051.1"/>
    </source>
</evidence>